<sequence length="155" mass="17838">MKILQVTGYKNTGKTTVINKMVKRLKSSGYRTAVIKHHHNGQAVYSDSTDTGKFIESGSDVTILNTTDTSMTVIKKEPDLNHQLDRLRGEVDFILIEGYKALDYPKIYLEYSFTDGAVPVEFLSLKSVLMTFDLRYDEDKLMEWFIHWSEIDEAF</sequence>
<dbReference type="NCBIfam" id="TIGR00176">
    <property type="entry name" value="mobB"/>
    <property type="match status" value="1"/>
</dbReference>
<dbReference type="EMBL" id="JBHUOQ010000001">
    <property type="protein sequence ID" value="MFD2830298.1"/>
    <property type="molecule type" value="Genomic_DNA"/>
</dbReference>
<accession>A0ABW5WVK5</accession>
<name>A0ABW5WVK5_9STAP</name>
<reference evidence="3" key="1">
    <citation type="journal article" date="2019" name="Int. J. Syst. Evol. Microbiol.">
        <title>The Global Catalogue of Microorganisms (GCM) 10K type strain sequencing project: providing services to taxonomists for standard genome sequencing and annotation.</title>
        <authorList>
            <consortium name="The Broad Institute Genomics Platform"/>
            <consortium name="The Broad Institute Genome Sequencing Center for Infectious Disease"/>
            <person name="Wu L."/>
            <person name="Ma J."/>
        </authorList>
    </citation>
    <scope>NUCLEOTIDE SEQUENCE [LARGE SCALE GENOMIC DNA]</scope>
    <source>
        <strain evidence="3">KCTC 33575</strain>
    </source>
</reference>
<dbReference type="Proteomes" id="UP001597519">
    <property type="component" value="Unassembled WGS sequence"/>
</dbReference>
<dbReference type="InterPro" id="IPR052539">
    <property type="entry name" value="MGD_biosynthesis_adapter"/>
</dbReference>
<comment type="caution">
    <text evidence="2">The sequence shown here is derived from an EMBL/GenBank/DDBJ whole genome shotgun (WGS) entry which is preliminary data.</text>
</comment>
<dbReference type="Pfam" id="PF03205">
    <property type="entry name" value="MobB"/>
    <property type="match status" value="1"/>
</dbReference>
<proteinExistence type="predicted"/>
<protein>
    <submittedName>
        <fullName evidence="2">Molybdopterin-guanine dinucleotide biosynthesis protein B</fullName>
    </submittedName>
</protein>
<gene>
    <name evidence="2" type="primary">mobB</name>
    <name evidence="2" type="ORF">ACFSX4_07415</name>
</gene>
<dbReference type="PANTHER" id="PTHR40072">
    <property type="entry name" value="MOLYBDOPTERIN-GUANINE DINUCLEOTIDE BIOSYNTHESIS ADAPTER PROTEIN-RELATED"/>
    <property type="match status" value="1"/>
</dbReference>
<dbReference type="PANTHER" id="PTHR40072:SF1">
    <property type="entry name" value="MOLYBDOPTERIN-GUANINE DINUCLEOTIDE BIOSYNTHESIS ADAPTER PROTEIN"/>
    <property type="match status" value="1"/>
</dbReference>
<dbReference type="SUPFAM" id="SSF52540">
    <property type="entry name" value="P-loop containing nucleoside triphosphate hydrolases"/>
    <property type="match status" value="1"/>
</dbReference>
<dbReference type="InterPro" id="IPR004435">
    <property type="entry name" value="MobB_dom"/>
</dbReference>
<organism evidence="2 3">
    <name type="scientific">Corticicoccus populi</name>
    <dbReference type="NCBI Taxonomy" id="1812821"/>
    <lineage>
        <taxon>Bacteria</taxon>
        <taxon>Bacillati</taxon>
        <taxon>Bacillota</taxon>
        <taxon>Bacilli</taxon>
        <taxon>Bacillales</taxon>
        <taxon>Staphylococcaceae</taxon>
        <taxon>Corticicoccus</taxon>
    </lineage>
</organism>
<evidence type="ECO:0000259" key="1">
    <source>
        <dbReference type="Pfam" id="PF03205"/>
    </source>
</evidence>
<keyword evidence="3" id="KW-1185">Reference proteome</keyword>
<dbReference type="RefSeq" id="WP_377773093.1">
    <property type="nucleotide sequence ID" value="NZ_JBHUOQ010000001.1"/>
</dbReference>
<dbReference type="InterPro" id="IPR027417">
    <property type="entry name" value="P-loop_NTPase"/>
</dbReference>
<evidence type="ECO:0000313" key="3">
    <source>
        <dbReference type="Proteomes" id="UP001597519"/>
    </source>
</evidence>
<dbReference type="Gene3D" id="3.40.50.300">
    <property type="entry name" value="P-loop containing nucleotide triphosphate hydrolases"/>
    <property type="match status" value="1"/>
</dbReference>
<evidence type="ECO:0000313" key="2">
    <source>
        <dbReference type="EMBL" id="MFD2830298.1"/>
    </source>
</evidence>
<feature type="domain" description="Molybdopterin-guanine dinucleotide biosynthesis protein B (MobB)" evidence="1">
    <location>
        <begin position="3"/>
        <end position="109"/>
    </location>
</feature>